<dbReference type="RefSeq" id="WP_252673173.1">
    <property type="nucleotide sequence ID" value="NZ_CP099547.1"/>
</dbReference>
<gene>
    <name evidence="1" type="ORF">NG665_07970</name>
</gene>
<sequence length="313" mass="35977">MSITENCVTLYCSNPCHGKKKLKPRYYLANALFDIEETPITYEQVEYLNADGELAMPYDDVVREYKDERNFTLFKGGLECVLVPFIPDSAQPPRWRLEHINTERLSTLSPQAQKYVKTVVTPTKGMHNAITLTITARGAKPATEQTQELFTSLEFLNNFLNNFPDSIFNDRFNYPEETEMYGENLPHNYNDDLNGLTFSFSPNENSYGLFRRIHLIKPASDVKICGFNSPVLFMRQNENTPRNNTYIFGQLDSSPELTEVYELDVTSRLVTFHCPYQHNHRPLRVEDIVQAVTVARDAGITELDIASLEKYCV</sequence>
<dbReference type="EMBL" id="CP099547">
    <property type="protein sequence ID" value="USR79299.1"/>
    <property type="molecule type" value="Genomic_DNA"/>
</dbReference>
<reference evidence="1" key="1">
    <citation type="submission" date="2022-06" db="EMBL/GenBank/DDBJ databases">
        <title>Complete Genome Sequence of Arcanobacterium pinnipediorum strain DSM 28752 isolated from a harbour seal.</title>
        <authorList>
            <person name="Borowiak M."/>
            <person name="Kreitlow A."/>
            <person name="Alssahen M."/>
            <person name="Malorny B."/>
            <person name="Laemmler C."/>
            <person name="Prenger-Berninghoff E."/>
            <person name="Siebert U."/>
            <person name="Ploetz M."/>
            <person name="Abdulmawjood A."/>
        </authorList>
    </citation>
    <scope>NUCLEOTIDE SEQUENCE</scope>
    <source>
        <strain evidence="1">DSM 28752</strain>
    </source>
</reference>
<name>A0ABY5AGG2_9ACTO</name>
<dbReference type="Proteomes" id="UP001056109">
    <property type="component" value="Chromosome"/>
</dbReference>
<protein>
    <submittedName>
        <fullName evidence="1">Uncharacterized protein</fullName>
    </submittedName>
</protein>
<keyword evidence="2" id="KW-1185">Reference proteome</keyword>
<proteinExistence type="predicted"/>
<evidence type="ECO:0000313" key="1">
    <source>
        <dbReference type="EMBL" id="USR79299.1"/>
    </source>
</evidence>
<evidence type="ECO:0000313" key="2">
    <source>
        <dbReference type="Proteomes" id="UP001056109"/>
    </source>
</evidence>
<organism evidence="1 2">
    <name type="scientific">Arcanobacterium pinnipediorum</name>
    <dbReference type="NCBI Taxonomy" id="1503041"/>
    <lineage>
        <taxon>Bacteria</taxon>
        <taxon>Bacillati</taxon>
        <taxon>Actinomycetota</taxon>
        <taxon>Actinomycetes</taxon>
        <taxon>Actinomycetales</taxon>
        <taxon>Actinomycetaceae</taxon>
        <taxon>Arcanobacterium</taxon>
    </lineage>
</organism>
<accession>A0ABY5AGG2</accession>